<keyword evidence="3" id="KW-1185">Reference proteome</keyword>
<comment type="caution">
    <text evidence="2">The sequence shown here is derived from an EMBL/GenBank/DDBJ whole genome shotgun (WGS) entry which is preliminary data.</text>
</comment>
<evidence type="ECO:0008006" key="4">
    <source>
        <dbReference type="Google" id="ProtNLM"/>
    </source>
</evidence>
<feature type="transmembrane region" description="Helical" evidence="1">
    <location>
        <begin position="166"/>
        <end position="187"/>
    </location>
</feature>
<accession>A0A0R1JI32</accession>
<name>A0A0R1JI32_9LACO</name>
<protein>
    <recommendedName>
        <fullName evidence="4">Integral membrane protein</fullName>
    </recommendedName>
</protein>
<dbReference type="PATRIC" id="fig|1291734.4.peg.154"/>
<gene>
    <name evidence="2" type="ORF">FD02_GL000146</name>
</gene>
<feature type="transmembrane region" description="Helical" evidence="1">
    <location>
        <begin position="109"/>
        <end position="129"/>
    </location>
</feature>
<evidence type="ECO:0000313" key="3">
    <source>
        <dbReference type="Proteomes" id="UP000051804"/>
    </source>
</evidence>
<feature type="transmembrane region" description="Helical" evidence="1">
    <location>
        <begin position="64"/>
        <end position="85"/>
    </location>
</feature>
<keyword evidence="1" id="KW-0472">Membrane</keyword>
<dbReference type="RefSeq" id="WP_054723306.1">
    <property type="nucleotide sequence ID" value="NZ_AZDJ01000030.1"/>
</dbReference>
<dbReference type="OrthoDB" id="2298633at2"/>
<dbReference type="AlphaFoldDB" id="A0A0R1JI32"/>
<proteinExistence type="predicted"/>
<dbReference type="Proteomes" id="UP000051804">
    <property type="component" value="Unassembled WGS sequence"/>
</dbReference>
<keyword evidence="1" id="KW-1133">Transmembrane helix</keyword>
<reference evidence="2 3" key="1">
    <citation type="journal article" date="2015" name="Genome Announc.">
        <title>Expanding the biotechnology potential of lactobacilli through comparative genomics of 213 strains and associated genera.</title>
        <authorList>
            <person name="Sun Z."/>
            <person name="Harris H.M."/>
            <person name="McCann A."/>
            <person name="Guo C."/>
            <person name="Argimon S."/>
            <person name="Zhang W."/>
            <person name="Yang X."/>
            <person name="Jeffery I.B."/>
            <person name="Cooney J.C."/>
            <person name="Kagawa T.F."/>
            <person name="Liu W."/>
            <person name="Song Y."/>
            <person name="Salvetti E."/>
            <person name="Wrobel A."/>
            <person name="Rasinkangas P."/>
            <person name="Parkhill J."/>
            <person name="Rea M.C."/>
            <person name="O'Sullivan O."/>
            <person name="Ritari J."/>
            <person name="Douillard F.P."/>
            <person name="Paul Ross R."/>
            <person name="Yang R."/>
            <person name="Briner A.E."/>
            <person name="Felis G.E."/>
            <person name="de Vos W.M."/>
            <person name="Barrangou R."/>
            <person name="Klaenhammer T.R."/>
            <person name="Caufield P.W."/>
            <person name="Cui Y."/>
            <person name="Zhang H."/>
            <person name="O'Toole P.W."/>
        </authorList>
    </citation>
    <scope>NUCLEOTIDE SEQUENCE [LARGE SCALE GENOMIC DNA]</scope>
    <source>
        <strain evidence="2 3">JCM 17158</strain>
    </source>
</reference>
<keyword evidence="1" id="KW-0812">Transmembrane</keyword>
<evidence type="ECO:0000313" key="2">
    <source>
        <dbReference type="EMBL" id="KRK70965.1"/>
    </source>
</evidence>
<dbReference type="EMBL" id="AZDJ01000030">
    <property type="protein sequence ID" value="KRK70965.1"/>
    <property type="molecule type" value="Genomic_DNA"/>
</dbReference>
<sequence>MLTLTLLLLALLITCGVRWWLDQHQIHAQLATHKMMLPVQIRGARRVYVRGLYRQTPRVNHWRYAAMALWVLAGLLAFYGAMGLLEQANQTSGLLPLTFGTGSADAASIGWWGAVVTGLPAALIQAYLVGWRTRTLIAANQTAGETPTDLYWTPTPVLIRLERLDWLALGWLVACLLTAAIGTQLGWFTPLG</sequence>
<organism evidence="2 3">
    <name type="scientific">Lacticaseibacillus nasuensis JCM 17158</name>
    <dbReference type="NCBI Taxonomy" id="1291734"/>
    <lineage>
        <taxon>Bacteria</taxon>
        <taxon>Bacillati</taxon>
        <taxon>Bacillota</taxon>
        <taxon>Bacilli</taxon>
        <taxon>Lactobacillales</taxon>
        <taxon>Lactobacillaceae</taxon>
        <taxon>Lacticaseibacillus</taxon>
    </lineage>
</organism>
<evidence type="ECO:0000256" key="1">
    <source>
        <dbReference type="SAM" id="Phobius"/>
    </source>
</evidence>